<keyword evidence="4" id="KW-1185">Reference proteome</keyword>
<dbReference type="OrthoDB" id="9805171at2"/>
<dbReference type="EMBL" id="FMZF01000005">
    <property type="protein sequence ID" value="SDD14995.1"/>
    <property type="molecule type" value="Genomic_DNA"/>
</dbReference>
<keyword evidence="3" id="KW-0489">Methyltransferase</keyword>
<evidence type="ECO:0000259" key="2">
    <source>
        <dbReference type="Pfam" id="PF08241"/>
    </source>
</evidence>
<dbReference type="Pfam" id="PF08241">
    <property type="entry name" value="Methyltransf_11"/>
    <property type="match status" value="1"/>
</dbReference>
<gene>
    <name evidence="3" type="ORF">SAMN05660690_3565</name>
</gene>
<proteinExistence type="predicted"/>
<dbReference type="GO" id="GO:0032259">
    <property type="term" value="P:methylation"/>
    <property type="evidence" value="ECO:0007669"/>
    <property type="project" value="UniProtKB-KW"/>
</dbReference>
<evidence type="ECO:0000313" key="4">
    <source>
        <dbReference type="Proteomes" id="UP000199416"/>
    </source>
</evidence>
<dbReference type="RefSeq" id="WP_091367296.1">
    <property type="nucleotide sequence ID" value="NZ_FMZF01000005.1"/>
</dbReference>
<dbReference type="PANTHER" id="PTHR43861:SF3">
    <property type="entry name" value="PUTATIVE (AFU_ORTHOLOGUE AFUA_2G14390)-RELATED"/>
    <property type="match status" value="1"/>
</dbReference>
<keyword evidence="1 3" id="KW-0808">Transferase</keyword>
<feature type="domain" description="Methyltransferase type 11" evidence="2">
    <location>
        <begin position="35"/>
        <end position="126"/>
    </location>
</feature>
<accession>A0A1G6SFV4</accession>
<dbReference type="STRING" id="1190417.SAMN05660690_3565"/>
<evidence type="ECO:0000256" key="1">
    <source>
        <dbReference type="ARBA" id="ARBA00022679"/>
    </source>
</evidence>
<reference evidence="4" key="1">
    <citation type="submission" date="2016-10" db="EMBL/GenBank/DDBJ databases">
        <authorList>
            <person name="Varghese N."/>
            <person name="Submissions S."/>
        </authorList>
    </citation>
    <scope>NUCLEOTIDE SEQUENCE [LARGE SCALE GENOMIC DNA]</scope>
    <source>
        <strain evidence="4">DSM 45421</strain>
    </source>
</reference>
<dbReference type="Gene3D" id="3.40.50.150">
    <property type="entry name" value="Vaccinia Virus protein VP39"/>
    <property type="match status" value="1"/>
</dbReference>
<dbReference type="CDD" id="cd02440">
    <property type="entry name" value="AdoMet_MTases"/>
    <property type="match status" value="1"/>
</dbReference>
<dbReference type="InterPro" id="IPR029063">
    <property type="entry name" value="SAM-dependent_MTases_sf"/>
</dbReference>
<evidence type="ECO:0000313" key="3">
    <source>
        <dbReference type="EMBL" id="SDD14995.1"/>
    </source>
</evidence>
<dbReference type="InterPro" id="IPR013216">
    <property type="entry name" value="Methyltransf_11"/>
</dbReference>
<dbReference type="SUPFAM" id="SSF53335">
    <property type="entry name" value="S-adenosyl-L-methionine-dependent methyltransferases"/>
    <property type="match status" value="1"/>
</dbReference>
<dbReference type="PANTHER" id="PTHR43861">
    <property type="entry name" value="TRANS-ACONITATE 2-METHYLTRANSFERASE-RELATED"/>
    <property type="match status" value="1"/>
</dbReference>
<protein>
    <submittedName>
        <fullName evidence="3">Methyltransferase domain-containing protein</fullName>
    </submittedName>
</protein>
<organism evidence="3 4">
    <name type="scientific">Geodermatophilus telluris</name>
    <dbReference type="NCBI Taxonomy" id="1190417"/>
    <lineage>
        <taxon>Bacteria</taxon>
        <taxon>Bacillati</taxon>
        <taxon>Actinomycetota</taxon>
        <taxon>Actinomycetes</taxon>
        <taxon>Geodermatophilales</taxon>
        <taxon>Geodermatophilaceae</taxon>
        <taxon>Geodermatophilus</taxon>
    </lineage>
</organism>
<dbReference type="AlphaFoldDB" id="A0A1G6SFV4"/>
<dbReference type="Proteomes" id="UP000199416">
    <property type="component" value="Unassembled WGS sequence"/>
</dbReference>
<name>A0A1G6SFV4_9ACTN</name>
<dbReference type="GO" id="GO:0008757">
    <property type="term" value="F:S-adenosylmethionine-dependent methyltransferase activity"/>
    <property type="evidence" value="ECO:0007669"/>
    <property type="project" value="InterPro"/>
</dbReference>
<sequence length="234" mass="25483">MDWDAYAHTYPQLDDETTVPPLLRRVLDDSAGRLIDVGCGEGALLDRLRETYGEAWSLTGFEVSTVRAEKARGSGHTVLVSGDGVVPVEDGSFDVTTACHVIEHAPDDEVFARELVRVTRPGGLVYVETPVKLPGAWYFRRNPQAGWVLDPTHVREYRSAAAVDEVLTRGGLAVVAEDLTPITYPLAAAGLLVRRVLRLPVSTARPRGLAARAVPIPRYRQQAVLARRPEAAPG</sequence>